<evidence type="ECO:0000259" key="2">
    <source>
        <dbReference type="PROSITE" id="PS51372"/>
    </source>
</evidence>
<dbReference type="EMBL" id="QRUP01000021">
    <property type="protein sequence ID" value="RGR70266.1"/>
    <property type="molecule type" value="Genomic_DNA"/>
</dbReference>
<reference evidence="3 4" key="1">
    <citation type="submission" date="2018-08" db="EMBL/GenBank/DDBJ databases">
        <title>A genome reference for cultivated species of the human gut microbiota.</title>
        <authorList>
            <person name="Zou Y."/>
            <person name="Xue W."/>
            <person name="Luo G."/>
        </authorList>
    </citation>
    <scope>NUCLEOTIDE SEQUENCE [LARGE SCALE GENOMIC DNA]</scope>
    <source>
        <strain evidence="3 4">AF24-29</strain>
    </source>
</reference>
<dbReference type="GO" id="GO:0003723">
    <property type="term" value="F:RNA binding"/>
    <property type="evidence" value="ECO:0007669"/>
    <property type="project" value="InterPro"/>
</dbReference>
<keyword evidence="4" id="KW-1185">Reference proteome</keyword>
<organism evidence="3 4">
    <name type="scientific">Holdemania filiformis</name>
    <dbReference type="NCBI Taxonomy" id="61171"/>
    <lineage>
        <taxon>Bacteria</taxon>
        <taxon>Bacillati</taxon>
        <taxon>Bacillota</taxon>
        <taxon>Erysipelotrichia</taxon>
        <taxon>Erysipelotrichales</taxon>
        <taxon>Erysipelotrichaceae</taxon>
        <taxon>Holdemania</taxon>
    </lineage>
</organism>
<comment type="caution">
    <text evidence="3">The sequence shown here is derived from an EMBL/GenBank/DDBJ whole genome shotgun (WGS) entry which is preliminary data.</text>
</comment>
<dbReference type="Pfam" id="PF00874">
    <property type="entry name" value="PRD"/>
    <property type="match status" value="2"/>
</dbReference>
<keyword evidence="1" id="KW-0677">Repeat</keyword>
<name>A0A412FQ55_9FIRM</name>
<protein>
    <submittedName>
        <fullName evidence="3">PRD domain-containing protein</fullName>
    </submittedName>
</protein>
<dbReference type="RefSeq" id="WP_117895776.1">
    <property type="nucleotide sequence ID" value="NZ_CABJCV010000021.1"/>
</dbReference>
<dbReference type="InterPro" id="IPR036650">
    <property type="entry name" value="CAT_RNA-bd_dom_sf"/>
</dbReference>
<dbReference type="SUPFAM" id="SSF63520">
    <property type="entry name" value="PTS-regulatory domain, PRD"/>
    <property type="match status" value="2"/>
</dbReference>
<dbReference type="GO" id="GO:0006355">
    <property type="term" value="P:regulation of DNA-templated transcription"/>
    <property type="evidence" value="ECO:0007669"/>
    <property type="project" value="InterPro"/>
</dbReference>
<dbReference type="InterPro" id="IPR004341">
    <property type="entry name" value="CAT_RNA-bd_dom"/>
</dbReference>
<proteinExistence type="predicted"/>
<dbReference type="Pfam" id="PF03123">
    <property type="entry name" value="CAT_RBD"/>
    <property type="match status" value="1"/>
</dbReference>
<dbReference type="InterPro" id="IPR036634">
    <property type="entry name" value="PRD_sf"/>
</dbReference>
<dbReference type="PANTHER" id="PTHR30185:SF15">
    <property type="entry name" value="CRYPTIC BETA-GLUCOSIDE BGL OPERON ANTITERMINATOR"/>
    <property type="match status" value="1"/>
</dbReference>
<dbReference type="Gene3D" id="1.10.1790.10">
    <property type="entry name" value="PRD domain"/>
    <property type="match status" value="2"/>
</dbReference>
<evidence type="ECO:0000256" key="1">
    <source>
        <dbReference type="ARBA" id="ARBA00022737"/>
    </source>
</evidence>
<dbReference type="SMART" id="SM01061">
    <property type="entry name" value="CAT_RBD"/>
    <property type="match status" value="1"/>
</dbReference>
<sequence length="278" mass="31750">MKLLKKINNNFALAEDSKGEQVIVEGRGVGFQKMPCELNDLSSIPRTYYGFNSETIRLIQTVNPQILQIADQLYNEAVDQIPAELNPNLPFTLADHLEFCIERLNKNIELKMPLTYELESSYPLEMKLAENALERIEEQLGVCLPASEKAGIALNIINSELTVKASNTQKEEELIAGCTRIIEAHLHQTIHLNSFNYARFATHMRYLLRRINEGVSENCSYSLYQTMKEQYAKIAGIVNGMAVYLEVNGYPVSEEEKFYLILHVQRLCDRERCLTTQP</sequence>
<feature type="domain" description="PRD" evidence="2">
    <location>
        <begin position="167"/>
        <end position="274"/>
    </location>
</feature>
<evidence type="ECO:0000313" key="4">
    <source>
        <dbReference type="Proteomes" id="UP000284178"/>
    </source>
</evidence>
<dbReference type="SUPFAM" id="SSF50151">
    <property type="entry name" value="SacY-like RNA-binding domain"/>
    <property type="match status" value="1"/>
</dbReference>
<dbReference type="InterPro" id="IPR050661">
    <property type="entry name" value="BglG_antiterminators"/>
</dbReference>
<dbReference type="PANTHER" id="PTHR30185">
    <property type="entry name" value="CRYPTIC BETA-GLUCOSIDE BGL OPERON ANTITERMINATOR"/>
    <property type="match status" value="1"/>
</dbReference>
<dbReference type="AlphaFoldDB" id="A0A412FQ55"/>
<accession>A0A412FQ55</accession>
<dbReference type="Proteomes" id="UP000284178">
    <property type="component" value="Unassembled WGS sequence"/>
</dbReference>
<dbReference type="PROSITE" id="PS51372">
    <property type="entry name" value="PRD_2"/>
    <property type="match status" value="2"/>
</dbReference>
<dbReference type="GeneID" id="83016526"/>
<evidence type="ECO:0000313" key="3">
    <source>
        <dbReference type="EMBL" id="RGR70266.1"/>
    </source>
</evidence>
<dbReference type="InterPro" id="IPR011608">
    <property type="entry name" value="PRD"/>
</dbReference>
<dbReference type="Gene3D" id="2.30.24.10">
    <property type="entry name" value="CAT RNA-binding domain"/>
    <property type="match status" value="1"/>
</dbReference>
<gene>
    <name evidence="3" type="ORF">DWY25_14080</name>
</gene>
<feature type="domain" description="PRD" evidence="2">
    <location>
        <begin position="61"/>
        <end position="166"/>
    </location>
</feature>